<keyword evidence="2" id="KW-1185">Reference proteome</keyword>
<evidence type="ECO:0000313" key="1">
    <source>
        <dbReference type="EMBL" id="EPS29901.1"/>
    </source>
</evidence>
<accession>S7ZMK6</accession>
<name>S7ZMK6_PENO1</name>
<proteinExistence type="predicted"/>
<dbReference type="Proteomes" id="UP000019376">
    <property type="component" value="Unassembled WGS sequence"/>
</dbReference>
<gene>
    <name evidence="1" type="ORF">PDE_04851</name>
</gene>
<protein>
    <submittedName>
        <fullName evidence="1">Uncharacterized protein</fullName>
    </submittedName>
</protein>
<organism evidence="1 2">
    <name type="scientific">Penicillium oxalicum (strain 114-2 / CGMCC 5302)</name>
    <name type="common">Penicillium decumbens</name>
    <dbReference type="NCBI Taxonomy" id="933388"/>
    <lineage>
        <taxon>Eukaryota</taxon>
        <taxon>Fungi</taxon>
        <taxon>Dikarya</taxon>
        <taxon>Ascomycota</taxon>
        <taxon>Pezizomycotina</taxon>
        <taxon>Eurotiomycetes</taxon>
        <taxon>Eurotiomycetidae</taxon>
        <taxon>Eurotiales</taxon>
        <taxon>Aspergillaceae</taxon>
        <taxon>Penicillium</taxon>
    </lineage>
</organism>
<sequence length="13" mass="1419">MAALLLRETAQMA</sequence>
<dbReference type="EMBL" id="KB644412">
    <property type="protein sequence ID" value="EPS29901.1"/>
    <property type="molecule type" value="Genomic_DNA"/>
</dbReference>
<evidence type="ECO:0000313" key="2">
    <source>
        <dbReference type="Proteomes" id="UP000019376"/>
    </source>
</evidence>
<dbReference type="HOGENOM" id="CLU_3435982_0_0_1"/>
<reference evidence="1 2" key="1">
    <citation type="journal article" date="2013" name="PLoS ONE">
        <title>Genomic and secretomic analyses reveal unique features of the lignocellulolytic enzyme system of Penicillium decumbens.</title>
        <authorList>
            <person name="Liu G."/>
            <person name="Zhang L."/>
            <person name="Wei X."/>
            <person name="Zou G."/>
            <person name="Qin Y."/>
            <person name="Ma L."/>
            <person name="Li J."/>
            <person name="Zheng H."/>
            <person name="Wang S."/>
            <person name="Wang C."/>
            <person name="Xun L."/>
            <person name="Zhao G.-P."/>
            <person name="Zhou Z."/>
            <person name="Qu Y."/>
        </authorList>
    </citation>
    <scope>NUCLEOTIDE SEQUENCE [LARGE SCALE GENOMIC DNA]</scope>
    <source>
        <strain evidence="2">114-2 / CGMCC 5302</strain>
    </source>
</reference>